<keyword evidence="3" id="KW-1185">Reference proteome</keyword>
<evidence type="ECO:0000313" key="3">
    <source>
        <dbReference type="Proteomes" id="UP000071118"/>
    </source>
</evidence>
<dbReference type="KEGG" id="pcb:PCHAS_0718000"/>
<reference evidence="2 3" key="1">
    <citation type="journal article" date="2014" name="BMC Biol.">
        <title>A comprehensive evaluation of rodent malaria parasite genomes and gene expression.</title>
        <authorList>
            <person name="Otto T.D."/>
            <person name="Bohme U."/>
            <person name="Jackson A.P."/>
            <person name="Hunt M."/>
            <person name="Franke-Fayard B."/>
            <person name="Hoeijmakers W.A."/>
            <person name="Religa A.A."/>
            <person name="Robertson L."/>
            <person name="Sanders M."/>
            <person name="Ogun S.A."/>
            <person name="Cunningham D."/>
            <person name="Erhart A."/>
            <person name="Billker O."/>
            <person name="Khan S.M."/>
            <person name="Stunnenberg H.G."/>
            <person name="Langhorne J."/>
            <person name="Holder A.A."/>
            <person name="Waters A.P."/>
            <person name="Newbold C.I."/>
            <person name="Pain A."/>
            <person name="Berriman M."/>
            <person name="Janse C.J."/>
        </authorList>
    </citation>
    <scope>NUCLEOTIDE SEQUENCE [LARGE SCALE GENOMIC DNA]</scope>
    <source>
        <strain evidence="2 3">AS</strain>
    </source>
</reference>
<dbReference type="VEuPathDB" id="PlasmoDB:PCHAS_0718000"/>
<dbReference type="OrthoDB" id="359083at2759"/>
<dbReference type="Pfam" id="PF23519">
    <property type="entry name" value="Microp_apicomplexa_10"/>
    <property type="match status" value="1"/>
</dbReference>
<evidence type="ECO:0000313" key="4">
    <source>
        <dbReference type="Proteomes" id="UP000195489"/>
    </source>
</evidence>
<dbReference type="Proteomes" id="UP000071118">
    <property type="component" value="Chromosome 7"/>
</dbReference>
<accession>A0A077TNW1</accession>
<reference evidence="2" key="2">
    <citation type="submission" date="2014-05" db="EMBL/GenBank/DDBJ databases">
        <authorList>
            <person name="Aslett M.A."/>
            <person name="De Silva N."/>
        </authorList>
    </citation>
    <scope>NUCLEOTIDE SEQUENCE</scope>
    <source>
        <strain evidence="2">AS</strain>
    </source>
</reference>
<dbReference type="AlphaFoldDB" id="A0A077TNW1"/>
<evidence type="ECO:0000313" key="1">
    <source>
        <dbReference type="EMBL" id="SCM02226.1"/>
    </source>
</evidence>
<dbReference type="Proteomes" id="UP000195489">
    <property type="component" value="Chromosome 7"/>
</dbReference>
<gene>
    <name evidence="2" type="ORF">PCHAS_0718000</name>
    <name evidence="1" type="ORF">PCHCB_000130100</name>
</gene>
<dbReference type="GeneID" id="3498708"/>
<dbReference type="EMBL" id="LK022884">
    <property type="protein sequence ID" value="VTZ68050.1"/>
    <property type="molecule type" value="Genomic_DNA"/>
</dbReference>
<dbReference type="EMBL" id="LT608159">
    <property type="protein sequence ID" value="SCM02226.1"/>
    <property type="molecule type" value="Genomic_DNA"/>
</dbReference>
<reference evidence="1 4" key="3">
    <citation type="submission" date="2016-08" db="EMBL/GenBank/DDBJ databases">
        <authorList>
            <consortium name="Pathogen Informatics"/>
        </authorList>
    </citation>
    <scope>NUCLEOTIDE SEQUENCE [LARGE SCALE GENOMIC DNA]</scope>
    <source>
        <strain evidence="2">AS</strain>
        <strain evidence="1 4">CB</strain>
    </source>
</reference>
<dbReference type="RefSeq" id="XP_016653617.1">
    <property type="nucleotide sequence ID" value="XM_016797688.1"/>
</dbReference>
<name>A0A077TNW1_PLACU</name>
<evidence type="ECO:0000313" key="2">
    <source>
        <dbReference type="EMBL" id="VTZ68050.1"/>
    </source>
</evidence>
<protein>
    <submittedName>
        <fullName evidence="1">Uncharacterized protein</fullName>
    </submittedName>
</protein>
<proteinExistence type="predicted"/>
<organism evidence="1 4">
    <name type="scientific">Plasmodium chabaudi chabaudi</name>
    <dbReference type="NCBI Taxonomy" id="31271"/>
    <lineage>
        <taxon>Eukaryota</taxon>
        <taxon>Sar</taxon>
        <taxon>Alveolata</taxon>
        <taxon>Apicomplexa</taxon>
        <taxon>Aconoidasida</taxon>
        <taxon>Haemosporida</taxon>
        <taxon>Plasmodiidae</taxon>
        <taxon>Plasmodium</taxon>
        <taxon>Plasmodium (Vinckeia)</taxon>
    </lineage>
</organism>
<dbReference type="InterPro" id="IPR056349">
    <property type="entry name" value="Microp_apicomplexa_10"/>
</dbReference>
<sequence>MINLFHISKRYIYWPPKKKIKTLKFPSGKKCFIFIGKRDEDGKEEPVLCFVDNQNHKLTWMNEEEFLNFEKLMPRLDSYFSLYLEKAKKVKEQNMLMEEEYRKTFHE</sequence>